<accession>A0AC34GSL8</accession>
<evidence type="ECO:0000313" key="1">
    <source>
        <dbReference type="Proteomes" id="UP000887579"/>
    </source>
</evidence>
<protein>
    <submittedName>
        <fullName evidence="2">VWFA domain-containing protein</fullName>
    </submittedName>
</protein>
<dbReference type="WBParaSite" id="ES5_v2.g773.t1">
    <property type="protein sequence ID" value="ES5_v2.g773.t1"/>
    <property type="gene ID" value="ES5_v2.g773"/>
</dbReference>
<dbReference type="Proteomes" id="UP000887579">
    <property type="component" value="Unplaced"/>
</dbReference>
<evidence type="ECO:0000313" key="2">
    <source>
        <dbReference type="WBParaSite" id="ES5_v2.g773.t1"/>
    </source>
</evidence>
<organism evidence="1 2">
    <name type="scientific">Panagrolaimus sp. ES5</name>
    <dbReference type="NCBI Taxonomy" id="591445"/>
    <lineage>
        <taxon>Eukaryota</taxon>
        <taxon>Metazoa</taxon>
        <taxon>Ecdysozoa</taxon>
        <taxon>Nematoda</taxon>
        <taxon>Chromadorea</taxon>
        <taxon>Rhabditida</taxon>
        <taxon>Tylenchina</taxon>
        <taxon>Panagrolaimomorpha</taxon>
        <taxon>Panagrolaimoidea</taxon>
        <taxon>Panagrolaimidae</taxon>
        <taxon>Panagrolaimus</taxon>
    </lineage>
</organism>
<reference evidence="2" key="1">
    <citation type="submission" date="2022-11" db="UniProtKB">
        <authorList>
            <consortium name="WormBaseParasite"/>
        </authorList>
    </citation>
    <scope>IDENTIFICATION</scope>
</reference>
<name>A0AC34GSL8_9BILA</name>
<sequence length="482" mass="52819">MGIVDIRSFFPFGVANGDQYLAPGDDTYSPTQNISVPFNFFNSSHTSLWVNVNGAISFLAPIRTYTPTCQPVSRDFRMVSPFWADVDTEYEQPSPASAISFRESKNPADLQKAKQEVMYAFNLTDIDLTWTYIVTWYNVTFFRDDPNRQIRNTFQTVLTTNGINSFAIFLYNKIQWTTGTASNGNATGLGGTPAQVGVDAGDGLNRLMLNVSCTNDVLYVNRLSNIGVPGEFVFQIDSNVITTPPTITRPTRPTLPPTSYMPPMSTAAAVSTLPPPQTTTATTSKNGLDRDCGCTRNKIWLDIVAVMDNSLSMGREGLSQIQSNLASIVGQLTLSTTPAYASRVALVSFASSAVNVAGLNTFNDTGTFMKKLFTVPLANDDKVNILAGLQMANTILSKNVVSNRRRVVILYTSAYDDTGVGSPVSLALNMREDNIKIITIAFSQKMQSDEVNNVGKLAWPSYNFVNEQIDLPERMFDALCQS</sequence>
<proteinExistence type="predicted"/>